<evidence type="ECO:0000313" key="4">
    <source>
        <dbReference type="Proteomes" id="UP000800200"/>
    </source>
</evidence>
<reference evidence="3" key="1">
    <citation type="journal article" date="2020" name="Stud. Mycol.">
        <title>101 Dothideomycetes genomes: a test case for predicting lifestyles and emergence of pathogens.</title>
        <authorList>
            <person name="Haridas S."/>
            <person name="Albert R."/>
            <person name="Binder M."/>
            <person name="Bloem J."/>
            <person name="Labutti K."/>
            <person name="Salamov A."/>
            <person name="Andreopoulos B."/>
            <person name="Baker S."/>
            <person name="Barry K."/>
            <person name="Bills G."/>
            <person name="Bluhm B."/>
            <person name="Cannon C."/>
            <person name="Castanera R."/>
            <person name="Culley D."/>
            <person name="Daum C."/>
            <person name="Ezra D."/>
            <person name="Gonzalez J."/>
            <person name="Henrissat B."/>
            <person name="Kuo A."/>
            <person name="Liang C."/>
            <person name="Lipzen A."/>
            <person name="Lutzoni F."/>
            <person name="Magnuson J."/>
            <person name="Mondo S."/>
            <person name="Nolan M."/>
            <person name="Ohm R."/>
            <person name="Pangilinan J."/>
            <person name="Park H.-J."/>
            <person name="Ramirez L."/>
            <person name="Alfaro M."/>
            <person name="Sun H."/>
            <person name="Tritt A."/>
            <person name="Yoshinaga Y."/>
            <person name="Zwiers L.-H."/>
            <person name="Turgeon B."/>
            <person name="Goodwin S."/>
            <person name="Spatafora J."/>
            <person name="Crous P."/>
            <person name="Grigoriev I."/>
        </authorList>
    </citation>
    <scope>NUCLEOTIDE SEQUENCE</scope>
    <source>
        <strain evidence="3">CBS 207.26</strain>
    </source>
</reference>
<gene>
    <name evidence="3" type="ORF">K469DRAFT_747833</name>
</gene>
<feature type="coiled-coil region" evidence="1">
    <location>
        <begin position="87"/>
        <end position="114"/>
    </location>
</feature>
<keyword evidence="1" id="KW-0175">Coiled coil</keyword>
<protein>
    <submittedName>
        <fullName evidence="3">Uncharacterized protein</fullName>
    </submittedName>
</protein>
<name>A0A6A6EDN7_9PEZI</name>
<feature type="region of interest" description="Disordered" evidence="2">
    <location>
        <begin position="1"/>
        <end position="82"/>
    </location>
</feature>
<dbReference type="Proteomes" id="UP000800200">
    <property type="component" value="Unassembled WGS sequence"/>
</dbReference>
<feature type="compositionally biased region" description="Low complexity" evidence="2">
    <location>
        <begin position="62"/>
        <end position="71"/>
    </location>
</feature>
<accession>A0A6A6EDN7</accession>
<evidence type="ECO:0000313" key="3">
    <source>
        <dbReference type="EMBL" id="KAF2189854.1"/>
    </source>
</evidence>
<evidence type="ECO:0000256" key="2">
    <source>
        <dbReference type="SAM" id="MobiDB-lite"/>
    </source>
</evidence>
<sequence length="237" mass="26236">MPKGIREGGLAGHQEKENNGDAFSWSGHFVDERDGKDGGGTGRSAAVAGSRGTWGSAIASHPKPTANNTTKRNNKGRTRASEKRDPLVIILKALEDLKASNAELEIEYADFKAGTKSSELGKELGLLDFRVMENQPGQTSVTRDWEVVCHRESVDHPTPTVPFHRRVCTHCARLDPARSSMCLLLFEEISADEDEILSENRLRAPPHSAPRAYRKFFSYCRAMFQTSLSKLLRAGRE</sequence>
<dbReference type="AlphaFoldDB" id="A0A6A6EDN7"/>
<proteinExistence type="predicted"/>
<keyword evidence="4" id="KW-1185">Reference proteome</keyword>
<evidence type="ECO:0000256" key="1">
    <source>
        <dbReference type="SAM" id="Coils"/>
    </source>
</evidence>
<dbReference type="EMBL" id="ML994620">
    <property type="protein sequence ID" value="KAF2189854.1"/>
    <property type="molecule type" value="Genomic_DNA"/>
</dbReference>
<organism evidence="3 4">
    <name type="scientific">Zopfia rhizophila CBS 207.26</name>
    <dbReference type="NCBI Taxonomy" id="1314779"/>
    <lineage>
        <taxon>Eukaryota</taxon>
        <taxon>Fungi</taxon>
        <taxon>Dikarya</taxon>
        <taxon>Ascomycota</taxon>
        <taxon>Pezizomycotina</taxon>
        <taxon>Dothideomycetes</taxon>
        <taxon>Dothideomycetes incertae sedis</taxon>
        <taxon>Zopfiaceae</taxon>
        <taxon>Zopfia</taxon>
    </lineage>
</organism>